<comment type="caution">
    <text evidence="1">The sequence shown here is derived from an EMBL/GenBank/DDBJ whole genome shotgun (WGS) entry which is preliminary data.</text>
</comment>
<gene>
    <name evidence="1" type="ORF">TQ39_04190</name>
</gene>
<keyword evidence="2" id="KW-1185">Reference proteome</keyword>
<dbReference type="RefSeq" id="WP_050004676.1">
    <property type="nucleotide sequence ID" value="NZ_CATXDA010000041.1"/>
</dbReference>
<dbReference type="AlphaFoldDB" id="A0A0D8J2J3"/>
<name>A0A0D8J2J3_9FIRM</name>
<dbReference type="EMBL" id="JXXK01000004">
    <property type="protein sequence ID" value="KJF40736.1"/>
    <property type="molecule type" value="Genomic_DNA"/>
</dbReference>
<evidence type="ECO:0000313" key="2">
    <source>
        <dbReference type="Proteomes" id="UP000032483"/>
    </source>
</evidence>
<accession>A0A0D8J2J3</accession>
<dbReference type="Proteomes" id="UP000032483">
    <property type="component" value="Unassembled WGS sequence"/>
</dbReference>
<organism evidence="1 2">
    <name type="scientific">Ruthenibacterium lactatiformans</name>
    <dbReference type="NCBI Taxonomy" id="1550024"/>
    <lineage>
        <taxon>Bacteria</taxon>
        <taxon>Bacillati</taxon>
        <taxon>Bacillota</taxon>
        <taxon>Clostridia</taxon>
        <taxon>Eubacteriales</taxon>
        <taxon>Oscillospiraceae</taxon>
        <taxon>Ruthenibacterium</taxon>
    </lineage>
</organism>
<sequence>MTQDEIKRICEKRFLELGANKIELQPSGKCWTLNGDFFKVTTLQSWWILEWTDNRSYASNDCFEDVDPMPYDISKTDILEQTNLLLLK</sequence>
<dbReference type="GeneID" id="42855832"/>
<evidence type="ECO:0000313" key="1">
    <source>
        <dbReference type="EMBL" id="KJF40736.1"/>
    </source>
</evidence>
<protein>
    <submittedName>
        <fullName evidence="1">Uncharacterized protein</fullName>
    </submittedName>
</protein>
<reference evidence="1" key="1">
    <citation type="submission" date="2015-02" db="EMBL/GenBank/DDBJ databases">
        <title>A novel member of the family Ruminococcaceae isolated from human feces.</title>
        <authorList>
            <person name="Shkoporov A.N."/>
            <person name="Chaplin A.V."/>
            <person name="Motuzova O.V."/>
            <person name="Kafarskaia L.I."/>
            <person name="Khokhlova E.V."/>
            <person name="Efimov B.A."/>
        </authorList>
    </citation>
    <scope>NUCLEOTIDE SEQUENCE [LARGE SCALE GENOMIC DNA]</scope>
    <source>
        <strain evidence="1">585-1</strain>
    </source>
</reference>
<proteinExistence type="predicted"/>